<organism evidence="1 2">
    <name type="scientific">Fusarium decemcellulare</name>
    <dbReference type="NCBI Taxonomy" id="57161"/>
    <lineage>
        <taxon>Eukaryota</taxon>
        <taxon>Fungi</taxon>
        <taxon>Dikarya</taxon>
        <taxon>Ascomycota</taxon>
        <taxon>Pezizomycotina</taxon>
        <taxon>Sordariomycetes</taxon>
        <taxon>Hypocreomycetidae</taxon>
        <taxon>Hypocreales</taxon>
        <taxon>Nectriaceae</taxon>
        <taxon>Fusarium</taxon>
        <taxon>Fusarium decemcellulare species complex</taxon>
    </lineage>
</organism>
<protein>
    <submittedName>
        <fullName evidence="1">Uncharacterized protein</fullName>
    </submittedName>
</protein>
<dbReference type="Proteomes" id="UP001148629">
    <property type="component" value="Unassembled WGS sequence"/>
</dbReference>
<sequence length="289" mass="32584">MSLEELLKPVPGVQPTRSGIYLWRYLPNAGAAALFLILFLATFLYISWKIWRTGARFCIVFAIGCFMEMVGYGVRAGARSKTGKLMPFCIQNTFILIAPVLFAATIYMMLGRVIIHTGGVRHSLVNPAKITLVFVLGDFLSFVVQCGGAGMSVVQNAELSKWSERIVVIGLLIQIIMFALFCVIAVVFHRRLRRAPTSPFLDADETLGHWRWEADLYLLYAVSFLIMVRSVFRTIEYCQGHTGYALSHEWTLYVFDALLMFAVAAIFAWKFPGHLQHQGGRDQVNINMK</sequence>
<comment type="caution">
    <text evidence="1">The sequence shown here is derived from an EMBL/GenBank/DDBJ whole genome shotgun (WGS) entry which is preliminary data.</text>
</comment>
<proteinExistence type="predicted"/>
<evidence type="ECO:0000313" key="2">
    <source>
        <dbReference type="Proteomes" id="UP001148629"/>
    </source>
</evidence>
<gene>
    <name evidence="1" type="ORF">NM208_g7264</name>
</gene>
<keyword evidence="2" id="KW-1185">Reference proteome</keyword>
<evidence type="ECO:0000313" key="1">
    <source>
        <dbReference type="EMBL" id="KAJ3535131.1"/>
    </source>
</evidence>
<dbReference type="EMBL" id="JANRMS010000734">
    <property type="protein sequence ID" value="KAJ3535131.1"/>
    <property type="molecule type" value="Genomic_DNA"/>
</dbReference>
<reference evidence="1" key="1">
    <citation type="submission" date="2022-08" db="EMBL/GenBank/DDBJ databases">
        <title>Genome Sequence of Fusarium decemcellulare.</title>
        <authorList>
            <person name="Buettner E."/>
        </authorList>
    </citation>
    <scope>NUCLEOTIDE SEQUENCE</scope>
    <source>
        <strain evidence="1">Babe19</strain>
    </source>
</reference>
<name>A0ACC1S9W6_9HYPO</name>
<accession>A0ACC1S9W6</accession>